<evidence type="ECO:0000256" key="2">
    <source>
        <dbReference type="ARBA" id="ARBA00004752"/>
    </source>
</evidence>
<evidence type="ECO:0000313" key="11">
    <source>
        <dbReference type="EMBL" id="NDY43352.1"/>
    </source>
</evidence>
<dbReference type="SUPFAM" id="SSF51984">
    <property type="entry name" value="MurCD N-terminal domain"/>
    <property type="match status" value="1"/>
</dbReference>
<reference evidence="11 12" key="1">
    <citation type="submission" date="2020-02" db="EMBL/GenBank/DDBJ databases">
        <title>Comparative genomics of sulfur disproportionating microorganisms.</title>
        <authorList>
            <person name="Ward L.M."/>
            <person name="Bertran E."/>
            <person name="Johnston D.T."/>
        </authorList>
    </citation>
    <scope>NUCLEOTIDE SEQUENCE [LARGE SCALE GENOMIC DNA]</scope>
    <source>
        <strain evidence="11 12">DSM 100025</strain>
    </source>
</reference>
<dbReference type="PANTHER" id="PTHR43692:SF1">
    <property type="entry name" value="UDP-N-ACETYLMURAMOYLALANINE--D-GLUTAMATE LIGASE"/>
    <property type="match status" value="1"/>
</dbReference>
<dbReference type="UniPathway" id="UPA00219"/>
<keyword evidence="7 8" id="KW-0961">Cell wall biogenesis/degradation</keyword>
<comment type="pathway">
    <text evidence="2 7 8">Cell wall biogenesis; peptidoglycan biosynthesis.</text>
</comment>
<dbReference type="PANTHER" id="PTHR43692">
    <property type="entry name" value="UDP-N-ACETYLMURAMOYLALANINE--D-GLUTAMATE LIGASE"/>
    <property type="match status" value="1"/>
</dbReference>
<protein>
    <recommendedName>
        <fullName evidence="7 8">UDP-N-acetylmuramoylalanine--D-glutamate ligase</fullName>
        <ecNumber evidence="7 8">6.3.2.9</ecNumber>
    </recommendedName>
    <alternativeName>
        <fullName evidence="7">D-glutamic acid-adding enzyme</fullName>
    </alternativeName>
    <alternativeName>
        <fullName evidence="7">UDP-N-acetylmuramoyl-L-alanyl-D-glutamate synthetase</fullName>
    </alternativeName>
</protein>
<dbReference type="Pfam" id="PF02875">
    <property type="entry name" value="Mur_ligase_C"/>
    <property type="match status" value="1"/>
</dbReference>
<keyword evidence="7 8" id="KW-0573">Peptidoglycan synthesis</keyword>
<comment type="subcellular location">
    <subcellularLocation>
        <location evidence="1 7 8">Cytoplasm</location>
    </subcellularLocation>
</comment>
<dbReference type="InterPro" id="IPR005762">
    <property type="entry name" value="MurD"/>
</dbReference>
<evidence type="ECO:0000256" key="1">
    <source>
        <dbReference type="ARBA" id="ARBA00004496"/>
    </source>
</evidence>
<feature type="domain" description="Mur ligase C-terminal" evidence="9">
    <location>
        <begin position="343"/>
        <end position="467"/>
    </location>
</feature>
<keyword evidence="4 7" id="KW-0436">Ligase</keyword>
<accession>A0A6N9TQ00</accession>
<evidence type="ECO:0000256" key="6">
    <source>
        <dbReference type="ARBA" id="ARBA00022840"/>
    </source>
</evidence>
<dbReference type="InterPro" id="IPR004101">
    <property type="entry name" value="Mur_ligase_C"/>
</dbReference>
<comment type="similarity">
    <text evidence="7">Belongs to the MurCDEF family.</text>
</comment>
<dbReference type="GO" id="GO:0008360">
    <property type="term" value="P:regulation of cell shape"/>
    <property type="evidence" value="ECO:0007669"/>
    <property type="project" value="UniProtKB-KW"/>
</dbReference>
<dbReference type="EMBL" id="JAAGRR010000155">
    <property type="protein sequence ID" value="NDY43352.1"/>
    <property type="molecule type" value="Genomic_DNA"/>
</dbReference>
<dbReference type="InterPro" id="IPR036565">
    <property type="entry name" value="Mur-like_cat_sf"/>
</dbReference>
<feature type="binding site" evidence="7">
    <location>
        <begin position="130"/>
        <end position="136"/>
    </location>
    <ligand>
        <name>ATP</name>
        <dbReference type="ChEBI" id="CHEBI:30616"/>
    </ligand>
</feature>
<dbReference type="Pfam" id="PF08245">
    <property type="entry name" value="Mur_ligase_M"/>
    <property type="match status" value="1"/>
</dbReference>
<dbReference type="Gene3D" id="3.40.1190.10">
    <property type="entry name" value="Mur-like, catalytic domain"/>
    <property type="match status" value="1"/>
</dbReference>
<dbReference type="AlphaFoldDB" id="A0A6N9TQ00"/>
<dbReference type="GO" id="GO:0051301">
    <property type="term" value="P:cell division"/>
    <property type="evidence" value="ECO:0007669"/>
    <property type="project" value="UniProtKB-KW"/>
</dbReference>
<dbReference type="SUPFAM" id="SSF53244">
    <property type="entry name" value="MurD-like peptide ligases, peptide-binding domain"/>
    <property type="match status" value="1"/>
</dbReference>
<evidence type="ECO:0000259" key="9">
    <source>
        <dbReference type="Pfam" id="PF02875"/>
    </source>
</evidence>
<dbReference type="GO" id="GO:0005524">
    <property type="term" value="F:ATP binding"/>
    <property type="evidence" value="ECO:0007669"/>
    <property type="project" value="UniProtKB-UniRule"/>
</dbReference>
<comment type="catalytic activity">
    <reaction evidence="7 8">
        <text>UDP-N-acetyl-alpha-D-muramoyl-L-alanine + D-glutamate + ATP = UDP-N-acetyl-alpha-D-muramoyl-L-alanyl-D-glutamate + ADP + phosphate + H(+)</text>
        <dbReference type="Rhea" id="RHEA:16429"/>
        <dbReference type="ChEBI" id="CHEBI:15378"/>
        <dbReference type="ChEBI" id="CHEBI:29986"/>
        <dbReference type="ChEBI" id="CHEBI:30616"/>
        <dbReference type="ChEBI" id="CHEBI:43474"/>
        <dbReference type="ChEBI" id="CHEBI:83898"/>
        <dbReference type="ChEBI" id="CHEBI:83900"/>
        <dbReference type="ChEBI" id="CHEBI:456216"/>
        <dbReference type="EC" id="6.3.2.9"/>
    </reaction>
</comment>
<evidence type="ECO:0000259" key="10">
    <source>
        <dbReference type="Pfam" id="PF08245"/>
    </source>
</evidence>
<feature type="domain" description="Mur ligase central" evidence="10">
    <location>
        <begin position="128"/>
        <end position="321"/>
    </location>
</feature>
<dbReference type="EC" id="6.3.2.9" evidence="7 8"/>
<dbReference type="GO" id="GO:0008764">
    <property type="term" value="F:UDP-N-acetylmuramoylalanine-D-glutamate ligase activity"/>
    <property type="evidence" value="ECO:0007669"/>
    <property type="project" value="UniProtKB-UniRule"/>
</dbReference>
<dbReference type="InterPro" id="IPR036615">
    <property type="entry name" value="Mur_ligase_C_dom_sf"/>
</dbReference>
<dbReference type="SUPFAM" id="SSF53623">
    <property type="entry name" value="MurD-like peptide ligases, catalytic domain"/>
    <property type="match status" value="1"/>
</dbReference>
<keyword evidence="5 7" id="KW-0547">Nucleotide-binding</keyword>
<sequence length="498" mass="52453">MMGMGTSQAVAPEPGRFHGCRAVVLGLGLSGRAAARWLARGGARVHCTDARPVEEWPREFVAWCRAAGVEVRGGGHEADRFAAADLVVVSPGVPPRLPALQAAKRAGVPVVGELALAADAWEGPILAVTGTNGKTTTTEIAGAMLRAGGVAGVVAGNIGVPLADLLCEGEGRGTAVVEVSSFQLDTCPDRPVPVGAGAPLRPFSPHAGAWLNLAPDHLDRYPGMEAYGASKARLLRLQGETDWAVLNRGDVFLAPWAGTGRGRRLFFGFGAEDIPGAWADADGAACRVLWPDGREERYDLAGWTLKGRHNLENLMAAVLLARVAGAPPEAVQEVIPLFRAPAHRMQWVGRRDGVDYFDDSKATNVAAVVRALEFFGSGVVLVAGGQGKGEDYRPLAEAARGRLRGAVVMGEDQDALARELRRVTQVVTVPYIPGGEPDDGFRAMRRAVRAAAEMARPGDTVLLGPACASFDLFENYAARGRAFQEAVRRLGEGDGGEA</sequence>
<dbReference type="HAMAP" id="MF_00639">
    <property type="entry name" value="MurD"/>
    <property type="match status" value="1"/>
</dbReference>
<proteinExistence type="inferred from homology"/>
<evidence type="ECO:0000256" key="8">
    <source>
        <dbReference type="RuleBase" id="RU003664"/>
    </source>
</evidence>
<gene>
    <name evidence="7 11" type="primary">murD</name>
    <name evidence="11" type="ORF">G3N55_10935</name>
</gene>
<keyword evidence="7 8" id="KW-0133">Cell shape</keyword>
<keyword evidence="7 8" id="KW-0132">Cell division</keyword>
<dbReference type="Gene3D" id="3.90.190.20">
    <property type="entry name" value="Mur ligase, C-terminal domain"/>
    <property type="match status" value="1"/>
</dbReference>
<evidence type="ECO:0000256" key="5">
    <source>
        <dbReference type="ARBA" id="ARBA00022741"/>
    </source>
</evidence>
<dbReference type="InterPro" id="IPR013221">
    <property type="entry name" value="Mur_ligase_cen"/>
</dbReference>
<evidence type="ECO:0000256" key="7">
    <source>
        <dbReference type="HAMAP-Rule" id="MF_00639"/>
    </source>
</evidence>
<evidence type="ECO:0000313" key="12">
    <source>
        <dbReference type="Proteomes" id="UP000469346"/>
    </source>
</evidence>
<evidence type="ECO:0000256" key="4">
    <source>
        <dbReference type="ARBA" id="ARBA00022598"/>
    </source>
</evidence>
<dbReference type="Gene3D" id="3.40.50.720">
    <property type="entry name" value="NAD(P)-binding Rossmann-like Domain"/>
    <property type="match status" value="1"/>
</dbReference>
<dbReference type="GO" id="GO:0071555">
    <property type="term" value="P:cell wall organization"/>
    <property type="evidence" value="ECO:0007669"/>
    <property type="project" value="UniProtKB-KW"/>
</dbReference>
<comment type="function">
    <text evidence="7 8">Cell wall formation. Catalyzes the addition of glutamate to the nucleotide precursor UDP-N-acetylmuramoyl-L-alanine (UMA).</text>
</comment>
<dbReference type="GO" id="GO:0005737">
    <property type="term" value="C:cytoplasm"/>
    <property type="evidence" value="ECO:0007669"/>
    <property type="project" value="UniProtKB-SubCell"/>
</dbReference>
<dbReference type="NCBIfam" id="TIGR01087">
    <property type="entry name" value="murD"/>
    <property type="match status" value="1"/>
</dbReference>
<keyword evidence="3 7" id="KW-0963">Cytoplasm</keyword>
<dbReference type="Pfam" id="PF21799">
    <property type="entry name" value="MurD-like_N"/>
    <property type="match status" value="1"/>
</dbReference>
<keyword evidence="12" id="KW-1185">Reference proteome</keyword>
<keyword evidence="6 7" id="KW-0067">ATP-binding</keyword>
<name>A0A6N9TQ00_DISTH</name>
<keyword evidence="7 8" id="KW-0131">Cell cycle</keyword>
<evidence type="ECO:0000256" key="3">
    <source>
        <dbReference type="ARBA" id="ARBA00022490"/>
    </source>
</evidence>
<dbReference type="Proteomes" id="UP000469346">
    <property type="component" value="Unassembled WGS sequence"/>
</dbReference>
<dbReference type="GO" id="GO:0009252">
    <property type="term" value="P:peptidoglycan biosynthetic process"/>
    <property type="evidence" value="ECO:0007669"/>
    <property type="project" value="UniProtKB-UniRule"/>
</dbReference>
<comment type="caution">
    <text evidence="11">The sequence shown here is derived from an EMBL/GenBank/DDBJ whole genome shotgun (WGS) entry which is preliminary data.</text>
</comment>
<organism evidence="11 12">
    <name type="scientific">Dissulfurirhabdus thermomarina</name>
    <dbReference type="NCBI Taxonomy" id="1765737"/>
    <lineage>
        <taxon>Bacteria</taxon>
        <taxon>Deltaproteobacteria</taxon>
        <taxon>Dissulfurirhabdaceae</taxon>
        <taxon>Dissulfurirhabdus</taxon>
    </lineage>
</organism>